<name>A0A2M4B224_9DIPT</name>
<reference evidence="3" key="1">
    <citation type="submission" date="2018-01" db="EMBL/GenBank/DDBJ databases">
        <title>An insight into the sialome of Amazonian anophelines.</title>
        <authorList>
            <person name="Ribeiro J.M."/>
            <person name="Scarpassa V."/>
            <person name="Calvo E."/>
        </authorList>
    </citation>
    <scope>NUCLEOTIDE SEQUENCE</scope>
    <source>
        <tissue evidence="3">Salivary glands</tissue>
    </source>
</reference>
<protein>
    <submittedName>
        <fullName evidence="3">Putative secreted protein</fullName>
    </submittedName>
</protein>
<feature type="region of interest" description="Disordered" evidence="1">
    <location>
        <begin position="36"/>
        <end position="64"/>
    </location>
</feature>
<sequence length="85" mass="9389">MLRVSAGAACCVLLLFLDPRRPAQFNLERWHNFGEGGRTQAEERGEVRGETEGVPSPGFGGGHKEAVANTLTRASRFMILHEQCY</sequence>
<keyword evidence="2" id="KW-0732">Signal</keyword>
<feature type="signal peptide" evidence="2">
    <location>
        <begin position="1"/>
        <end position="22"/>
    </location>
</feature>
<organism evidence="3">
    <name type="scientific">Anopheles triannulatus</name>
    <dbReference type="NCBI Taxonomy" id="58253"/>
    <lineage>
        <taxon>Eukaryota</taxon>
        <taxon>Metazoa</taxon>
        <taxon>Ecdysozoa</taxon>
        <taxon>Arthropoda</taxon>
        <taxon>Hexapoda</taxon>
        <taxon>Insecta</taxon>
        <taxon>Pterygota</taxon>
        <taxon>Neoptera</taxon>
        <taxon>Endopterygota</taxon>
        <taxon>Diptera</taxon>
        <taxon>Nematocera</taxon>
        <taxon>Culicoidea</taxon>
        <taxon>Culicidae</taxon>
        <taxon>Anophelinae</taxon>
        <taxon>Anopheles</taxon>
    </lineage>
</organism>
<dbReference type="AlphaFoldDB" id="A0A2M4B224"/>
<feature type="compositionally biased region" description="Basic and acidic residues" evidence="1">
    <location>
        <begin position="40"/>
        <end position="51"/>
    </location>
</feature>
<proteinExistence type="predicted"/>
<evidence type="ECO:0000256" key="1">
    <source>
        <dbReference type="SAM" id="MobiDB-lite"/>
    </source>
</evidence>
<dbReference type="EMBL" id="GGFK01013800">
    <property type="protein sequence ID" value="MBW47121.1"/>
    <property type="molecule type" value="Transcribed_RNA"/>
</dbReference>
<accession>A0A2M4B224</accession>
<evidence type="ECO:0000313" key="3">
    <source>
        <dbReference type="EMBL" id="MBW47121.1"/>
    </source>
</evidence>
<feature type="chain" id="PRO_5014973335" evidence="2">
    <location>
        <begin position="23"/>
        <end position="85"/>
    </location>
</feature>
<evidence type="ECO:0000256" key="2">
    <source>
        <dbReference type="SAM" id="SignalP"/>
    </source>
</evidence>